<sequence length="343" mass="39390">MSEDDAALLARCHHPLVRDLAWIVLAPDLILTPWPSRPSREDLGLEGDDRLHAWLGELEANPQGLERRVGDTVDGRMGHYHERLWQFLLDTAPGTRLLASNLRVHQGKRTLGELDLLYRRRDDPTPVHLEVAIKFYLGLPEGPGPLHDQARWIGPGSADSLATKREHLDRHQLRLTERVETRTTIRQHTHPRDIGPAPEVAIQRQLAIPGVLFYPWQTPMPEPHEASSDHLRGHWLHWCDWRRLRDGLARGTRAAWLVKPHWLALPRDEAFLPLHQVEARLAQHFSRPSAPVQIALLDPRAHGRRHRRLFIVDDSWPLQIPLPPDRLPDPDTTAPGRSRAQRH</sequence>
<dbReference type="InterPro" id="IPR015003">
    <property type="entry name" value="DUF1853"/>
</dbReference>
<reference evidence="2 3" key="1">
    <citation type="journal article" date="2021" name="Front. Microbiol.">
        <title>Aerobic Denitrification and Heterotrophic Sulfur Oxidation in the Genus Halomonas Revealed by Six Novel Species Characterizations and Genome-Based Analysis.</title>
        <authorList>
            <person name="Wang L."/>
            <person name="Shao Z."/>
        </authorList>
    </citation>
    <scope>NUCLEOTIDE SEQUENCE [LARGE SCALE GENOMIC DNA]</scope>
    <source>
        <strain evidence="2 3">MCCC 1A11036</strain>
    </source>
</reference>
<accession>A0ABS9ABB1</accession>
<organism evidence="2 3">
    <name type="scientific">Billgrantia zhangzhouensis</name>
    <dbReference type="NCBI Taxonomy" id="2733481"/>
    <lineage>
        <taxon>Bacteria</taxon>
        <taxon>Pseudomonadati</taxon>
        <taxon>Pseudomonadota</taxon>
        <taxon>Gammaproteobacteria</taxon>
        <taxon>Oceanospirillales</taxon>
        <taxon>Halomonadaceae</taxon>
        <taxon>Billgrantia</taxon>
    </lineage>
</organism>
<name>A0ABS9ABB1_9GAMM</name>
<evidence type="ECO:0000313" key="3">
    <source>
        <dbReference type="Proteomes" id="UP001320122"/>
    </source>
</evidence>
<evidence type="ECO:0000256" key="1">
    <source>
        <dbReference type="SAM" id="MobiDB-lite"/>
    </source>
</evidence>
<dbReference type="Proteomes" id="UP001320122">
    <property type="component" value="Unassembled WGS sequence"/>
</dbReference>
<evidence type="ECO:0000313" key="2">
    <source>
        <dbReference type="EMBL" id="MCE8019164.1"/>
    </source>
</evidence>
<feature type="region of interest" description="Disordered" evidence="1">
    <location>
        <begin position="321"/>
        <end position="343"/>
    </location>
</feature>
<protein>
    <submittedName>
        <fullName evidence="2">DUF1853 family protein</fullName>
    </submittedName>
</protein>
<dbReference type="RefSeq" id="WP_234272539.1">
    <property type="nucleotide sequence ID" value="NZ_JABFTT010000002.1"/>
</dbReference>
<proteinExistence type="predicted"/>
<comment type="caution">
    <text evidence="2">The sequence shown here is derived from an EMBL/GenBank/DDBJ whole genome shotgun (WGS) entry which is preliminary data.</text>
</comment>
<keyword evidence="3" id="KW-1185">Reference proteome</keyword>
<gene>
    <name evidence="2" type="ORF">HOP51_03370</name>
</gene>
<dbReference type="Pfam" id="PF08907">
    <property type="entry name" value="DUF1853"/>
    <property type="match status" value="1"/>
</dbReference>
<dbReference type="EMBL" id="JABFTT010000002">
    <property type="protein sequence ID" value="MCE8019164.1"/>
    <property type="molecule type" value="Genomic_DNA"/>
</dbReference>